<evidence type="ECO:0000313" key="5">
    <source>
        <dbReference type="Proteomes" id="UP000324832"/>
    </source>
</evidence>
<feature type="non-terminal residue" evidence="4">
    <location>
        <position position="199"/>
    </location>
</feature>
<name>A0A5E4QML7_9NEOP</name>
<proteinExistence type="predicted"/>
<gene>
    <name evidence="4" type="ORF">LSINAPIS_LOCUS9461</name>
</gene>
<organism evidence="4 5">
    <name type="scientific">Leptidea sinapis</name>
    <dbReference type="NCBI Taxonomy" id="189913"/>
    <lineage>
        <taxon>Eukaryota</taxon>
        <taxon>Metazoa</taxon>
        <taxon>Ecdysozoa</taxon>
        <taxon>Arthropoda</taxon>
        <taxon>Hexapoda</taxon>
        <taxon>Insecta</taxon>
        <taxon>Pterygota</taxon>
        <taxon>Neoptera</taxon>
        <taxon>Endopterygota</taxon>
        <taxon>Lepidoptera</taxon>
        <taxon>Glossata</taxon>
        <taxon>Ditrysia</taxon>
        <taxon>Papilionoidea</taxon>
        <taxon>Pieridae</taxon>
        <taxon>Dismorphiinae</taxon>
        <taxon>Leptidea</taxon>
    </lineage>
</organism>
<feature type="binding site" evidence="1">
    <location>
        <position position="71"/>
    </location>
    <ligand>
        <name>Zn(2+)</name>
        <dbReference type="ChEBI" id="CHEBI:29105"/>
    </ligand>
</feature>
<accession>A0A5E4QML7</accession>
<keyword evidence="1" id="KW-0479">Metal-binding</keyword>
<reference evidence="4 5" key="1">
    <citation type="submission" date="2017-07" db="EMBL/GenBank/DDBJ databases">
        <authorList>
            <person name="Talla V."/>
            <person name="Backstrom N."/>
        </authorList>
    </citation>
    <scope>NUCLEOTIDE SEQUENCE [LARGE SCALE GENOMIC DNA]</scope>
</reference>
<dbReference type="AlphaFoldDB" id="A0A5E4QML7"/>
<sequence>MIWVKKSADIMKERKSVDLEAEIPLSVLVTKTSKEHLKPQNEKTDKLEENIEGLQDSCPVVIERNKLCHFCLCYGKNIESLFSKSGREGVLVEMLRSLMSIALTSETEVPSRICESCKTEIIKFNEFRNKCVKSIHAIQSAFELPLLELRECMCKGVRTVRKKSLELQTRTLKPAEVSKEHRPEVQHETDATELKTQDS</sequence>
<dbReference type="Proteomes" id="UP000324832">
    <property type="component" value="Unassembled WGS sequence"/>
</dbReference>
<evidence type="ECO:0000256" key="2">
    <source>
        <dbReference type="SAM" id="MobiDB-lite"/>
    </source>
</evidence>
<dbReference type="GO" id="GO:0005634">
    <property type="term" value="C:nucleus"/>
    <property type="evidence" value="ECO:0007669"/>
    <property type="project" value="InterPro"/>
</dbReference>
<feature type="binding site" evidence="1">
    <location>
        <position position="68"/>
    </location>
    <ligand>
        <name>Zn(2+)</name>
        <dbReference type="ChEBI" id="CHEBI:29105"/>
    </ligand>
</feature>
<keyword evidence="1" id="KW-0862">Zinc</keyword>
<keyword evidence="5" id="KW-1185">Reference proteome</keyword>
<dbReference type="GO" id="GO:0008270">
    <property type="term" value="F:zinc ion binding"/>
    <property type="evidence" value="ECO:0007669"/>
    <property type="project" value="UniProtKB-UniRule"/>
</dbReference>
<dbReference type="PROSITE" id="PS51915">
    <property type="entry name" value="ZAD"/>
    <property type="match status" value="1"/>
</dbReference>
<dbReference type="Pfam" id="PF07776">
    <property type="entry name" value="zf-AD"/>
    <property type="match status" value="1"/>
</dbReference>
<feature type="domain" description="ZAD" evidence="3">
    <location>
        <begin position="66"/>
        <end position="141"/>
    </location>
</feature>
<feature type="binding site" evidence="1">
    <location>
        <position position="117"/>
    </location>
    <ligand>
        <name>Zn(2+)</name>
        <dbReference type="ChEBI" id="CHEBI:29105"/>
    </ligand>
</feature>
<evidence type="ECO:0000313" key="4">
    <source>
        <dbReference type="EMBL" id="VVC98373.1"/>
    </source>
</evidence>
<keyword evidence="1" id="KW-0863">Zinc-finger</keyword>
<evidence type="ECO:0000259" key="3">
    <source>
        <dbReference type="PROSITE" id="PS51915"/>
    </source>
</evidence>
<feature type="region of interest" description="Disordered" evidence="2">
    <location>
        <begin position="172"/>
        <end position="199"/>
    </location>
</feature>
<protein>
    <recommendedName>
        <fullName evidence="3">ZAD domain-containing protein</fullName>
    </recommendedName>
</protein>
<dbReference type="EMBL" id="FZQP02003512">
    <property type="protein sequence ID" value="VVC98373.1"/>
    <property type="molecule type" value="Genomic_DNA"/>
</dbReference>
<feature type="binding site" evidence="1">
    <location>
        <position position="114"/>
    </location>
    <ligand>
        <name>Zn(2+)</name>
        <dbReference type="ChEBI" id="CHEBI:29105"/>
    </ligand>
</feature>
<feature type="compositionally biased region" description="Basic and acidic residues" evidence="2">
    <location>
        <begin position="176"/>
        <end position="199"/>
    </location>
</feature>
<evidence type="ECO:0000256" key="1">
    <source>
        <dbReference type="PROSITE-ProRule" id="PRU01263"/>
    </source>
</evidence>
<dbReference type="SUPFAM" id="SSF57716">
    <property type="entry name" value="Glucocorticoid receptor-like (DNA-binding domain)"/>
    <property type="match status" value="1"/>
</dbReference>
<dbReference type="InterPro" id="IPR012934">
    <property type="entry name" value="Znf_AD"/>
</dbReference>
<dbReference type="Gene3D" id="3.40.1800.20">
    <property type="match status" value="1"/>
</dbReference>
<dbReference type="SMART" id="SM00868">
    <property type="entry name" value="zf-AD"/>
    <property type="match status" value="1"/>
</dbReference>